<reference evidence="9" key="1">
    <citation type="submission" date="2016-10" db="EMBL/GenBank/DDBJ databases">
        <authorList>
            <person name="Varghese N."/>
            <person name="Submissions S."/>
        </authorList>
    </citation>
    <scope>NUCLEOTIDE SEQUENCE [LARGE SCALE GENOMIC DNA]</scope>
    <source>
        <strain evidence="9">CGMCC 1.8704</strain>
    </source>
</reference>
<organism evidence="8 9">
    <name type="scientific">Flavobacterium sinopsychrotolerans</name>
    <dbReference type="NCBI Taxonomy" id="604089"/>
    <lineage>
        <taxon>Bacteria</taxon>
        <taxon>Pseudomonadati</taxon>
        <taxon>Bacteroidota</taxon>
        <taxon>Flavobacteriia</taxon>
        <taxon>Flavobacteriales</taxon>
        <taxon>Flavobacteriaceae</taxon>
        <taxon>Flavobacterium</taxon>
    </lineage>
</organism>
<protein>
    <submittedName>
        <fullName evidence="8">Starch-binding associating with outer membrane</fullName>
    </submittedName>
</protein>
<dbReference type="Pfam" id="PF07980">
    <property type="entry name" value="SusD_RagB"/>
    <property type="match status" value="1"/>
</dbReference>
<dbReference type="AlphaFoldDB" id="A0A1H8HYA0"/>
<keyword evidence="9" id="KW-1185">Reference proteome</keyword>
<dbReference type="InterPro" id="IPR011990">
    <property type="entry name" value="TPR-like_helical_dom_sf"/>
</dbReference>
<dbReference type="CDD" id="cd08977">
    <property type="entry name" value="SusD"/>
    <property type="match status" value="1"/>
</dbReference>
<evidence type="ECO:0000256" key="1">
    <source>
        <dbReference type="ARBA" id="ARBA00004442"/>
    </source>
</evidence>
<evidence type="ECO:0000259" key="7">
    <source>
        <dbReference type="Pfam" id="PF14322"/>
    </source>
</evidence>
<comment type="subcellular location">
    <subcellularLocation>
        <location evidence="1">Cell outer membrane</location>
    </subcellularLocation>
</comment>
<keyword evidence="4" id="KW-0472">Membrane</keyword>
<gene>
    <name evidence="8" type="ORF">SAMN04487942_0366</name>
</gene>
<evidence type="ECO:0000256" key="4">
    <source>
        <dbReference type="ARBA" id="ARBA00023136"/>
    </source>
</evidence>
<dbReference type="OrthoDB" id="9792139at2"/>
<dbReference type="InterPro" id="IPR033985">
    <property type="entry name" value="SusD-like_N"/>
</dbReference>
<dbReference type="EMBL" id="FODN01000001">
    <property type="protein sequence ID" value="SEN61052.1"/>
    <property type="molecule type" value="Genomic_DNA"/>
</dbReference>
<accession>A0A1H8HYA0</accession>
<evidence type="ECO:0000256" key="5">
    <source>
        <dbReference type="ARBA" id="ARBA00023237"/>
    </source>
</evidence>
<dbReference type="Gene3D" id="1.25.40.390">
    <property type="match status" value="1"/>
</dbReference>
<evidence type="ECO:0000259" key="6">
    <source>
        <dbReference type="Pfam" id="PF07980"/>
    </source>
</evidence>
<dbReference type="STRING" id="604089.SAMN04487942_0366"/>
<dbReference type="PROSITE" id="PS51257">
    <property type="entry name" value="PROKAR_LIPOPROTEIN"/>
    <property type="match status" value="1"/>
</dbReference>
<dbReference type="Pfam" id="PF14322">
    <property type="entry name" value="SusD-like_3"/>
    <property type="match status" value="1"/>
</dbReference>
<evidence type="ECO:0000256" key="2">
    <source>
        <dbReference type="ARBA" id="ARBA00006275"/>
    </source>
</evidence>
<dbReference type="Proteomes" id="UP000198657">
    <property type="component" value="Unassembled WGS sequence"/>
</dbReference>
<sequence>MKNKNKFKSFSITKLVIPFAMVSLLFTSCSEESVIELVPFNSVSENVAFQTPALIDLSVTGMYNAAELGNYNGAGARGYIFGSAFIQQGDNRGEDVVNLAAFYQLSYSGTYDATSANNVYYWADGYRLINRTNIVIDGVEKAAAAGVISQELANDYIGQAKFFRAITHNELLIHFARPFQDNNGDNLGVPYREIPYSTPANIELGLAQGRNTVADCYTKILKDLDDAEALLYSKTKRAGAAQIERISKEAAIAYKTRVYLHMRKWDKVISEGIKLDGKYAMTANPDTPFASNNSNSESIFSIANGATNNPGVNGSLPSMYHPPIPLAANGRGLIAISPIIWRDPTWLADDKRRTEGTMIVTGNSVYYPNTKFTKKYKDGVNKTDAAPIIRYAEVALNMAEAYARTTDVVNGLTRLNSVRNRSLANPLTQAYTVASFATNIDLLGAILKERRIEFICEGRRWADITRLQNDANFPISGIPAKIANAGFPTAAPALAAYALGTPYTGSLGVNAFTYDNFKFIWPLPQLELDANPTLRAQQNPGY</sequence>
<proteinExistence type="inferred from homology"/>
<dbReference type="GO" id="GO:0009279">
    <property type="term" value="C:cell outer membrane"/>
    <property type="evidence" value="ECO:0007669"/>
    <property type="project" value="UniProtKB-SubCell"/>
</dbReference>
<feature type="domain" description="SusD-like N-terminal" evidence="7">
    <location>
        <begin position="105"/>
        <end position="260"/>
    </location>
</feature>
<evidence type="ECO:0000313" key="8">
    <source>
        <dbReference type="EMBL" id="SEN61052.1"/>
    </source>
</evidence>
<keyword evidence="3" id="KW-0732">Signal</keyword>
<dbReference type="InterPro" id="IPR012944">
    <property type="entry name" value="SusD_RagB_dom"/>
</dbReference>
<feature type="domain" description="RagB/SusD" evidence="6">
    <location>
        <begin position="360"/>
        <end position="542"/>
    </location>
</feature>
<evidence type="ECO:0000313" key="9">
    <source>
        <dbReference type="Proteomes" id="UP000198657"/>
    </source>
</evidence>
<name>A0A1H8HYA0_9FLAO</name>
<dbReference type="SUPFAM" id="SSF48452">
    <property type="entry name" value="TPR-like"/>
    <property type="match status" value="1"/>
</dbReference>
<evidence type="ECO:0000256" key="3">
    <source>
        <dbReference type="ARBA" id="ARBA00022729"/>
    </source>
</evidence>
<dbReference type="RefSeq" id="WP_091164823.1">
    <property type="nucleotide sequence ID" value="NZ_CBCSFM010000001.1"/>
</dbReference>
<comment type="similarity">
    <text evidence="2">Belongs to the SusD family.</text>
</comment>
<keyword evidence="5" id="KW-0998">Cell outer membrane</keyword>